<comment type="caution">
    <text evidence="11">The sequence shown here is derived from an EMBL/GenBank/DDBJ whole genome shotgun (WGS) entry which is preliminary data.</text>
</comment>
<dbReference type="FunFam" id="3.90.199.10:FF:000001">
    <property type="entry name" value="DNA gyrase subunit A"/>
    <property type="match status" value="1"/>
</dbReference>
<dbReference type="FunFam" id="2.120.10.90:FF:000005">
    <property type="entry name" value="DNA topoisomerase 4 subunit A"/>
    <property type="match status" value="1"/>
</dbReference>
<keyword evidence="6" id="KW-0799">Topoisomerase</keyword>
<sequence length="812" mass="91281">MGEKNLFDKIIPIDIEKEVRKSFLEYSMSVIVSRAIPDFRDGLKPVHRRILYALHDQGMTHEKPHRKSATIVGEVMGKYHPHGDAAIYQTMVKMAQEFSIRYPLVDGHGNFGSIDGDSAAAMRYTESRMTKIASELLKDIDKDTIAWRANYDGSRQEPAVLPARIPNLIINGSAGIAVGMATNIPPHNLGEVVDALKMLIDNPQTELDELIQAVPGPDFPTAGIIMGNEGIYKAYKTGRGSVKMRARYEIEERKGGRSAIIVTEIPYQVNKARLVEKIAELVRDKKIEGIVDLRDESNRKGIRVVIEVKKDANVNVVVNKLFKHTQMQDSFGIIMLGLVNGQPRTLSLKEVLENYLEHRQEVIRRATEYDLRIARDRLHIVEGLRIAIENLDEIVALIRSSKDRETARTGLINRFDLTERQANAILDMRLAQLTGLERGKLEDEYNELLAKIEEYIDILAKPERIMAIIEADLDDIKSRYGDERRTEIIPEVSEDEIEDYIDDHEVMITLSNRGYIKRQPIDAYKSQRRGGKGVIASKIRTEDAADSVLVTSVLSTLLFFTNQGRVFSMKAYKIPESTRQAKGLPVINLIELRPGEMVTTPVAARVLDDKRHLIMVTKQGITKKVPLSAFANIRKTGLIAVNLHENDELVGVRRVEAGDRIMIASSHGFSITFDEKQVRPMGRNAAGVKGIRLTPGDYVVGIDKYREGAEVLLVTEKGYGKRTRLEEFKEQNRGGKGLKTIDITEKNGKLVACKVVTEDEELVILTGEGHVIRLLVEDISIQKRYSRGVLLIKVSSNDKIVGLARFKAEKEE</sequence>
<dbReference type="Pfam" id="PF03989">
    <property type="entry name" value="DNA_gyraseA_C"/>
    <property type="match status" value="6"/>
</dbReference>
<dbReference type="InterPro" id="IPR013760">
    <property type="entry name" value="Topo_IIA-like_dom_sf"/>
</dbReference>
<comment type="catalytic activity">
    <reaction evidence="1">
        <text>ATP-dependent breakage, passage and rejoining of double-stranded DNA.</text>
        <dbReference type="EC" id="5.6.2.2"/>
    </reaction>
</comment>
<protein>
    <recommendedName>
        <fullName evidence="3">DNA topoisomerase (ATP-hydrolyzing)</fullName>
        <ecNumber evidence="3">5.6.2.2</ecNumber>
    </recommendedName>
</protein>
<dbReference type="GO" id="GO:0009330">
    <property type="term" value="C:DNA topoisomerase type II (double strand cut, ATP-hydrolyzing) complex"/>
    <property type="evidence" value="ECO:0007669"/>
    <property type="project" value="TreeGrafter"/>
</dbReference>
<dbReference type="PROSITE" id="PS52040">
    <property type="entry name" value="TOPO_IIA"/>
    <property type="match status" value="1"/>
</dbReference>
<dbReference type="EC" id="5.6.2.2" evidence="3"/>
<dbReference type="NCBIfam" id="NF004044">
    <property type="entry name" value="PRK05561.1"/>
    <property type="match status" value="1"/>
</dbReference>
<name>A0A0W8E1Q2_9ZZZZ</name>
<dbReference type="InterPro" id="IPR006691">
    <property type="entry name" value="GyrA/parC_rep"/>
</dbReference>
<dbReference type="InterPro" id="IPR050220">
    <property type="entry name" value="Type_II_DNA_Topoisomerases"/>
</dbReference>
<dbReference type="Gene3D" id="1.10.268.10">
    <property type="entry name" value="Topoisomerase, domain 3"/>
    <property type="match status" value="1"/>
</dbReference>
<dbReference type="GO" id="GO:0005737">
    <property type="term" value="C:cytoplasm"/>
    <property type="evidence" value="ECO:0007669"/>
    <property type="project" value="TreeGrafter"/>
</dbReference>
<dbReference type="InterPro" id="IPR013757">
    <property type="entry name" value="Topo_IIA_A_a_sf"/>
</dbReference>
<dbReference type="GO" id="GO:0005524">
    <property type="term" value="F:ATP binding"/>
    <property type="evidence" value="ECO:0007669"/>
    <property type="project" value="UniProtKB-KW"/>
</dbReference>
<gene>
    <name evidence="11" type="ORF">ASZ90_020066</name>
</gene>
<dbReference type="HAMAP" id="MF_01897">
    <property type="entry name" value="GyrA"/>
    <property type="match status" value="1"/>
</dbReference>
<evidence type="ECO:0000256" key="8">
    <source>
        <dbReference type="ARBA" id="ARBA00023235"/>
    </source>
</evidence>
<evidence type="ECO:0000313" key="11">
    <source>
        <dbReference type="EMBL" id="KUG02564.1"/>
    </source>
</evidence>
<dbReference type="PANTHER" id="PTHR43493">
    <property type="entry name" value="DNA GYRASE/TOPOISOMERASE SUBUNIT A"/>
    <property type="match status" value="1"/>
</dbReference>
<evidence type="ECO:0000256" key="7">
    <source>
        <dbReference type="ARBA" id="ARBA00023125"/>
    </source>
</evidence>
<dbReference type="GO" id="GO:0005694">
    <property type="term" value="C:chromosome"/>
    <property type="evidence" value="ECO:0007669"/>
    <property type="project" value="InterPro"/>
</dbReference>
<dbReference type="GO" id="GO:0006265">
    <property type="term" value="P:DNA topological change"/>
    <property type="evidence" value="ECO:0007669"/>
    <property type="project" value="InterPro"/>
</dbReference>
<evidence type="ECO:0000256" key="3">
    <source>
        <dbReference type="ARBA" id="ARBA00012895"/>
    </source>
</evidence>
<dbReference type="SUPFAM" id="SSF101904">
    <property type="entry name" value="GyrA/ParC C-terminal domain-like"/>
    <property type="match status" value="1"/>
</dbReference>
<evidence type="ECO:0000259" key="10">
    <source>
        <dbReference type="PROSITE" id="PS52040"/>
    </source>
</evidence>
<dbReference type="InterPro" id="IPR013758">
    <property type="entry name" value="Topo_IIA_A/C_ab"/>
</dbReference>
<dbReference type="NCBIfam" id="NF004043">
    <property type="entry name" value="PRK05560.1"/>
    <property type="match status" value="1"/>
</dbReference>
<evidence type="ECO:0000256" key="2">
    <source>
        <dbReference type="ARBA" id="ARBA00008263"/>
    </source>
</evidence>
<keyword evidence="7" id="KW-0238">DNA-binding</keyword>
<keyword evidence="4" id="KW-0547">Nucleotide-binding</keyword>
<evidence type="ECO:0000256" key="9">
    <source>
        <dbReference type="ARBA" id="ARBA00063644"/>
    </source>
</evidence>
<reference evidence="11" key="1">
    <citation type="journal article" date="2015" name="Proc. Natl. Acad. Sci. U.S.A.">
        <title>Networks of energetic and metabolic interactions define dynamics in microbial communities.</title>
        <authorList>
            <person name="Embree M."/>
            <person name="Liu J.K."/>
            <person name="Al-Bassam M.M."/>
            <person name="Zengler K."/>
        </authorList>
    </citation>
    <scope>NUCLEOTIDE SEQUENCE</scope>
</reference>
<dbReference type="InterPro" id="IPR035516">
    <property type="entry name" value="Gyrase/topoIV_suA_C"/>
</dbReference>
<keyword evidence="5" id="KW-0067">ATP-binding</keyword>
<evidence type="ECO:0000256" key="5">
    <source>
        <dbReference type="ARBA" id="ARBA00022840"/>
    </source>
</evidence>
<dbReference type="PANTHER" id="PTHR43493:SF5">
    <property type="entry name" value="DNA GYRASE SUBUNIT A, CHLOROPLASTIC_MITOCHONDRIAL"/>
    <property type="match status" value="1"/>
</dbReference>
<dbReference type="InterPro" id="IPR005743">
    <property type="entry name" value="GyrA"/>
</dbReference>
<dbReference type="SMART" id="SM00434">
    <property type="entry name" value="TOP4c"/>
    <property type="match status" value="1"/>
</dbReference>
<dbReference type="Pfam" id="PF00521">
    <property type="entry name" value="DNA_topoisoIV"/>
    <property type="match status" value="1"/>
</dbReference>
<feature type="domain" description="Topo IIA-type catalytic" evidence="10">
    <location>
        <begin position="36"/>
        <end position="500"/>
    </location>
</feature>
<comment type="similarity">
    <text evidence="2">Belongs to the type II topoisomerase GyrA/ParC subunit family.</text>
</comment>
<dbReference type="Gene3D" id="3.30.1360.40">
    <property type="match status" value="1"/>
</dbReference>
<keyword evidence="8 11" id="KW-0413">Isomerase</keyword>
<evidence type="ECO:0000256" key="4">
    <source>
        <dbReference type="ARBA" id="ARBA00022741"/>
    </source>
</evidence>
<dbReference type="NCBIfam" id="TIGR01063">
    <property type="entry name" value="gyrA"/>
    <property type="match status" value="1"/>
</dbReference>
<organism evidence="11">
    <name type="scientific">hydrocarbon metagenome</name>
    <dbReference type="NCBI Taxonomy" id="938273"/>
    <lineage>
        <taxon>unclassified sequences</taxon>
        <taxon>metagenomes</taxon>
        <taxon>ecological metagenomes</taxon>
    </lineage>
</organism>
<dbReference type="InterPro" id="IPR002205">
    <property type="entry name" value="Topo_IIA_dom_A"/>
</dbReference>
<dbReference type="GO" id="GO:0003918">
    <property type="term" value="F:DNA topoisomerase type II (double strand cut, ATP-hydrolyzing) activity"/>
    <property type="evidence" value="ECO:0007669"/>
    <property type="project" value="UniProtKB-EC"/>
</dbReference>
<dbReference type="Gene3D" id="3.90.199.10">
    <property type="entry name" value="Topoisomerase II, domain 5"/>
    <property type="match status" value="1"/>
</dbReference>
<dbReference type="FunFam" id="3.30.1360.40:FF:000002">
    <property type="entry name" value="DNA gyrase subunit A"/>
    <property type="match status" value="1"/>
</dbReference>
<evidence type="ECO:0000256" key="6">
    <source>
        <dbReference type="ARBA" id="ARBA00023029"/>
    </source>
</evidence>
<dbReference type="CDD" id="cd00187">
    <property type="entry name" value="TOP4c"/>
    <property type="match status" value="1"/>
</dbReference>
<dbReference type="SUPFAM" id="SSF56719">
    <property type="entry name" value="Type II DNA topoisomerase"/>
    <property type="match status" value="1"/>
</dbReference>
<proteinExistence type="inferred from homology"/>
<dbReference type="Gene3D" id="2.120.10.90">
    <property type="entry name" value="DNA gyrase/topoisomerase IV, subunit A, C-terminal"/>
    <property type="match status" value="1"/>
</dbReference>
<evidence type="ECO:0000256" key="1">
    <source>
        <dbReference type="ARBA" id="ARBA00000185"/>
    </source>
</evidence>
<comment type="subunit">
    <text evidence="9">Heterotetramer composed of ParC and ParE.</text>
</comment>
<dbReference type="FunFam" id="1.10.268.10:FF:000001">
    <property type="entry name" value="DNA gyrase subunit A"/>
    <property type="match status" value="1"/>
</dbReference>
<dbReference type="AlphaFoldDB" id="A0A0W8E1Q2"/>
<dbReference type="GO" id="GO:0003677">
    <property type="term" value="F:DNA binding"/>
    <property type="evidence" value="ECO:0007669"/>
    <property type="project" value="UniProtKB-KW"/>
</dbReference>
<accession>A0A0W8E1Q2</accession>
<dbReference type="EMBL" id="LNQE01001917">
    <property type="protein sequence ID" value="KUG02564.1"/>
    <property type="molecule type" value="Genomic_DNA"/>
</dbReference>